<accession>A0AAV5M540</accession>
<protein>
    <submittedName>
        <fullName evidence="1">Uncharacterized protein</fullName>
    </submittedName>
</protein>
<dbReference type="EMBL" id="BPVZ01000187">
    <property type="protein sequence ID" value="GKV44916.1"/>
    <property type="molecule type" value="Genomic_DNA"/>
</dbReference>
<comment type="caution">
    <text evidence="1">The sequence shown here is derived from an EMBL/GenBank/DDBJ whole genome shotgun (WGS) entry which is preliminary data.</text>
</comment>
<evidence type="ECO:0000313" key="1">
    <source>
        <dbReference type="EMBL" id="GKV44916.1"/>
    </source>
</evidence>
<gene>
    <name evidence="1" type="ORF">SLEP1_g52050</name>
</gene>
<evidence type="ECO:0000313" key="2">
    <source>
        <dbReference type="Proteomes" id="UP001054252"/>
    </source>
</evidence>
<dbReference type="Proteomes" id="UP001054252">
    <property type="component" value="Unassembled WGS sequence"/>
</dbReference>
<keyword evidence="2" id="KW-1185">Reference proteome</keyword>
<name>A0AAV5M540_9ROSI</name>
<proteinExistence type="predicted"/>
<organism evidence="1 2">
    <name type="scientific">Rubroshorea leprosula</name>
    <dbReference type="NCBI Taxonomy" id="152421"/>
    <lineage>
        <taxon>Eukaryota</taxon>
        <taxon>Viridiplantae</taxon>
        <taxon>Streptophyta</taxon>
        <taxon>Embryophyta</taxon>
        <taxon>Tracheophyta</taxon>
        <taxon>Spermatophyta</taxon>
        <taxon>Magnoliopsida</taxon>
        <taxon>eudicotyledons</taxon>
        <taxon>Gunneridae</taxon>
        <taxon>Pentapetalae</taxon>
        <taxon>rosids</taxon>
        <taxon>malvids</taxon>
        <taxon>Malvales</taxon>
        <taxon>Dipterocarpaceae</taxon>
        <taxon>Rubroshorea</taxon>
    </lineage>
</organism>
<reference evidence="1 2" key="1">
    <citation type="journal article" date="2021" name="Commun. Biol.">
        <title>The genome of Shorea leprosula (Dipterocarpaceae) highlights the ecological relevance of drought in aseasonal tropical rainforests.</title>
        <authorList>
            <person name="Ng K.K.S."/>
            <person name="Kobayashi M.J."/>
            <person name="Fawcett J.A."/>
            <person name="Hatakeyama M."/>
            <person name="Paape T."/>
            <person name="Ng C.H."/>
            <person name="Ang C.C."/>
            <person name="Tnah L.H."/>
            <person name="Lee C.T."/>
            <person name="Nishiyama T."/>
            <person name="Sese J."/>
            <person name="O'Brien M.J."/>
            <person name="Copetti D."/>
            <person name="Mohd Noor M.I."/>
            <person name="Ong R.C."/>
            <person name="Putra M."/>
            <person name="Sireger I.Z."/>
            <person name="Indrioko S."/>
            <person name="Kosugi Y."/>
            <person name="Izuno A."/>
            <person name="Isagi Y."/>
            <person name="Lee S.L."/>
            <person name="Shimizu K.K."/>
        </authorList>
    </citation>
    <scope>NUCLEOTIDE SEQUENCE [LARGE SCALE GENOMIC DNA]</scope>
    <source>
        <strain evidence="1">214</strain>
    </source>
</reference>
<sequence length="36" mass="4120">MLTNKCFLLFFPEQRQHSSAFSREGIAGAYHSIGQF</sequence>
<dbReference type="AlphaFoldDB" id="A0AAV5M540"/>